<dbReference type="Pfam" id="PF09172">
    <property type="entry name" value="Vit_open_b-sht"/>
    <property type="match status" value="1"/>
</dbReference>
<organism evidence="11 12">
    <name type="scientific">Acrobeloides nanus</name>
    <dbReference type="NCBI Taxonomy" id="290746"/>
    <lineage>
        <taxon>Eukaryota</taxon>
        <taxon>Metazoa</taxon>
        <taxon>Ecdysozoa</taxon>
        <taxon>Nematoda</taxon>
        <taxon>Chromadorea</taxon>
        <taxon>Rhabditida</taxon>
        <taxon>Tylenchina</taxon>
        <taxon>Cephalobomorpha</taxon>
        <taxon>Cephaloboidea</taxon>
        <taxon>Cephalobidae</taxon>
        <taxon>Acrobeloides</taxon>
    </lineage>
</organism>
<dbReference type="InterPro" id="IPR011030">
    <property type="entry name" value="Lipovitellin_superhlx_dom"/>
</dbReference>
<feature type="compositionally biased region" description="Acidic residues" evidence="8">
    <location>
        <begin position="1596"/>
        <end position="1614"/>
    </location>
</feature>
<name>A0A914DUM5_9BILA</name>
<dbReference type="GO" id="GO:0045735">
    <property type="term" value="F:nutrient reservoir activity"/>
    <property type="evidence" value="ECO:0007669"/>
    <property type="project" value="UniProtKB-KW"/>
</dbReference>
<dbReference type="Gene3D" id="1.25.10.20">
    <property type="entry name" value="Vitellinogen, superhelical"/>
    <property type="match status" value="1"/>
</dbReference>
<dbReference type="Proteomes" id="UP000887540">
    <property type="component" value="Unplaced"/>
</dbReference>
<evidence type="ECO:0000313" key="11">
    <source>
        <dbReference type="Proteomes" id="UP000887540"/>
    </source>
</evidence>
<dbReference type="SMART" id="SM00216">
    <property type="entry name" value="VWD"/>
    <property type="match status" value="1"/>
</dbReference>
<dbReference type="SMART" id="SM01169">
    <property type="entry name" value="DUF1943"/>
    <property type="match status" value="1"/>
</dbReference>
<keyword evidence="2" id="KW-0964">Secreted</keyword>
<dbReference type="SUPFAM" id="SSF48431">
    <property type="entry name" value="Lipovitellin-phosvitin complex, superhelical domain"/>
    <property type="match status" value="1"/>
</dbReference>
<dbReference type="SUPFAM" id="SSF56968">
    <property type="entry name" value="Lipovitellin-phosvitin complex, beta-sheet shell regions"/>
    <property type="match status" value="2"/>
</dbReference>
<dbReference type="Pfam" id="PF01347">
    <property type="entry name" value="Vitellogenin_N"/>
    <property type="match status" value="1"/>
</dbReference>
<dbReference type="PANTHER" id="PTHR23345:SF15">
    <property type="entry name" value="VITELLOGENIN 1-RELATED"/>
    <property type="match status" value="1"/>
</dbReference>
<sequence length="1701" mass="195154">MTAQNGFYKRASSSNSRMKLFIAAILVALAAAKLSSNELRDGLTDPAELPPFKAGQEYRYRFDSQIATGIAEISHQKALTRVQAEASLYFNSDRLATLRLDNIRVGAANARMVQHADRIHPFELVERKEIESEQLNKLKLPLQFNYVDGLIEQINFDVDDDVWSKNIKRSVLNLLQVNLKARNLPEEQKNEVKSQDPSWKSLTPRMFTAPETTIEGECDTTYIVNKLENVRRNDVDFFNVTKTVDFKQCKKLADVHYGPQAQQRLTNKWQEQEPRLTEEEQKLQRSTILRHFVVGTPEKFSIKKVESVSQYTFKSLNAEQETPMTSVVVNELTCIGVSKNPSERLSSPSETRVESLLYSNEFDRDVKRFYMYGDEEYPQETPFSKIQNKQKLIFDVLRQIQKTTEDKKIGVEAEATVLLPRLVELLRTCSVKELEEITSRADRKAEEILLDALSLAATRNTIHVLADKILKQKIPVSKAIQSLKALSGAPAPSDKQVQILTRLCKSESVKQSESLRQSCWLTAGALMGEFCETSQQNSYVINKKANEEVCPRHVTDKFIEDLSEEYQTVSTRYEKILILKALGNAGLQETLPKLKKIIHDQKEDPLVRAQAIDSLRRLRKEIPTEIQKVLMPVFKNQQELTEVRLHALSLVMQTNPDNGVLDQVAFVLLRERSKNVKSFVYDITRAYAESPIAEEQKLAQHLKAIVKLAGVDEKEEEKMRSSRAYHTPIYSNQQNEGVFLNWESIFSSDNAFPKKVSAGLDSFLNGIFEKNTVDVSFQQEDLERWYKKLVNTWLSTRSRSSSTSGRRSEDELSSIFSNLDIKARRESENHGRKYTTPFGFISIRVRDIDYAVLPLEDELLPESLRKVIIDGEKPNLRNIDGILSLLNGQNYQMNTAWNFYERMTKVPTTAGIPLKLTLSVPALVSIEGSGRLRSGGVALKVQPSIAISHVKKIEAWCPLVNSGAENVVSFEFNVPLEGEVLVEGSEKKSIKLSAQVPEFEHRLLGFHSLPVTYTRDYDRETRVHKEPQVKTIRNERLEQRDRQLNHFIGQKTLGLPFHINGHIHSPAKISYISIFDALMTSENHVHVEFKPTDETPRQVQLKLEGEAFRKFESRLRPQFNSFYDKFDEEMEKRYNFQGQEKDNQDEQNLGKVVERYESRKLYKHALEAELKTVGGRTERSAKLEVETICDDRFGYCKAQVNIRRDAMLEGEEREWKLTSTIQTLLPEPSADYEQQQEKKDEKNQKFICSIDSQWGTNGQQFINLRVNGEQAKTQEWIDAEQAEAERKKDSNIREKTAFLNKYDISAEYKLESQVKNVFSRGLDYFKLLNFWNTKTETVTGRKENGLVTALVVIDPISREHLNISINTPTEKVRVNTISTPVKVAPFPLIRRQSQSINSAHQLLSSVISKKDSAQECSVDGTQIRTFDEVTFKAPITKCYTVLAKDCNRESRFAVLMKKTNGENKKLKVINKNVVEVERESENQNQFRINVNGDAVEEQEWESYGISKLDNTITVESRDVTVRFNGRQAWVKISQLYKNNQCGVCGHYDDDQENEFVQGNNEKTSDLRQYYGSFTLKDGECDSDFEENTRKHKFETVDSEEFDQGSNSEEGDGEEPIEKTQVMEYNHKICFSMKPVRECPRNRYPTANKKDAKVQFGCLSRDSVQARRLLRQLKNENVVDEVRDLAPSFVETIKTPTKCVEF</sequence>
<dbReference type="PANTHER" id="PTHR23345">
    <property type="entry name" value="VITELLOGENIN-RELATED"/>
    <property type="match status" value="1"/>
</dbReference>
<dbReference type="GO" id="GO:0005576">
    <property type="term" value="C:extracellular region"/>
    <property type="evidence" value="ECO:0007669"/>
    <property type="project" value="UniProtKB-SubCell"/>
</dbReference>
<dbReference type="InterPro" id="IPR001846">
    <property type="entry name" value="VWF_type-D"/>
</dbReference>
<evidence type="ECO:0000256" key="3">
    <source>
        <dbReference type="ARBA" id="ARBA00022729"/>
    </source>
</evidence>
<accession>A0A914DUM5</accession>
<feature type="domain" description="Vitellogenin" evidence="9">
    <location>
        <begin position="52"/>
        <end position="756"/>
    </location>
</feature>
<dbReference type="InterPro" id="IPR015255">
    <property type="entry name" value="Vitellinogen_open_b-sht"/>
</dbReference>
<dbReference type="PROSITE" id="PS51211">
    <property type="entry name" value="VITELLOGENIN"/>
    <property type="match status" value="1"/>
</dbReference>
<keyword evidence="4" id="KW-0758">Storage protein</keyword>
<dbReference type="InterPro" id="IPR015816">
    <property type="entry name" value="Vitellinogen_b-sht_N"/>
</dbReference>
<evidence type="ECO:0000313" key="12">
    <source>
        <dbReference type="WBParaSite" id="ACRNAN_scaffold398.g7574.t1"/>
    </source>
</evidence>
<keyword evidence="11" id="KW-1185">Reference proteome</keyword>
<evidence type="ECO:0000256" key="5">
    <source>
        <dbReference type="ARBA" id="ARBA00023157"/>
    </source>
</evidence>
<dbReference type="SMART" id="SM00638">
    <property type="entry name" value="LPD_N"/>
    <property type="match status" value="1"/>
</dbReference>
<evidence type="ECO:0000256" key="1">
    <source>
        <dbReference type="ARBA" id="ARBA00004613"/>
    </source>
</evidence>
<comment type="caution">
    <text evidence="7">Lacks conserved residue(s) required for the propagation of feature annotation.</text>
</comment>
<keyword evidence="3" id="KW-0732">Signal</keyword>
<dbReference type="InterPro" id="IPR015819">
    <property type="entry name" value="Lipid_transp_b-sht_shell"/>
</dbReference>
<evidence type="ECO:0000256" key="7">
    <source>
        <dbReference type="PROSITE-ProRule" id="PRU00557"/>
    </source>
</evidence>
<evidence type="ECO:0000259" key="10">
    <source>
        <dbReference type="PROSITE" id="PS51233"/>
    </source>
</evidence>
<dbReference type="WBParaSite" id="ACRNAN_scaffold398.g7574.t1">
    <property type="protein sequence ID" value="ACRNAN_scaffold398.g7574.t1"/>
    <property type="gene ID" value="ACRNAN_scaffold398.g7574"/>
</dbReference>
<comment type="subcellular location">
    <subcellularLocation>
        <location evidence="1">Secreted</location>
    </subcellularLocation>
</comment>
<evidence type="ECO:0000256" key="8">
    <source>
        <dbReference type="SAM" id="MobiDB-lite"/>
    </source>
</evidence>
<dbReference type="Pfam" id="PF00094">
    <property type="entry name" value="VWD"/>
    <property type="match status" value="1"/>
</dbReference>
<dbReference type="InterPro" id="IPR050733">
    <property type="entry name" value="Vitellogenin/Apolipophorin"/>
</dbReference>
<evidence type="ECO:0000256" key="6">
    <source>
        <dbReference type="ARBA" id="ARBA00023180"/>
    </source>
</evidence>
<dbReference type="InterPro" id="IPR001747">
    <property type="entry name" value="Vitellogenin_N"/>
</dbReference>
<evidence type="ECO:0000256" key="4">
    <source>
        <dbReference type="ARBA" id="ARBA00022761"/>
    </source>
</evidence>
<feature type="domain" description="VWFD" evidence="10">
    <location>
        <begin position="1414"/>
        <end position="1581"/>
    </location>
</feature>
<dbReference type="FunFam" id="1.25.10.20:FF:000003">
    <property type="entry name" value="Vitellogenin C"/>
    <property type="match status" value="1"/>
</dbReference>
<reference evidence="12" key="1">
    <citation type="submission" date="2022-11" db="UniProtKB">
        <authorList>
            <consortium name="WormBaseParasite"/>
        </authorList>
    </citation>
    <scope>IDENTIFICATION</scope>
</reference>
<dbReference type="GO" id="GO:0005319">
    <property type="term" value="F:lipid transporter activity"/>
    <property type="evidence" value="ECO:0007669"/>
    <property type="project" value="InterPro"/>
</dbReference>
<dbReference type="PROSITE" id="PS51233">
    <property type="entry name" value="VWFD"/>
    <property type="match status" value="1"/>
</dbReference>
<keyword evidence="5" id="KW-1015">Disulfide bond</keyword>
<feature type="region of interest" description="Disordered" evidence="8">
    <location>
        <begin position="1591"/>
        <end position="1615"/>
    </location>
</feature>
<protein>
    <submittedName>
        <fullName evidence="12">Vitellogenin</fullName>
    </submittedName>
</protein>
<evidence type="ECO:0000259" key="9">
    <source>
        <dbReference type="PROSITE" id="PS51211"/>
    </source>
</evidence>
<dbReference type="Gene3D" id="2.20.80.10">
    <property type="entry name" value="Lipovitellin-phosvitin complex, chain A, domain 4"/>
    <property type="match status" value="1"/>
</dbReference>
<dbReference type="Gene3D" id="2.30.230.10">
    <property type="entry name" value="Lipovitellin, beta-sheet shell regions, chain A"/>
    <property type="match status" value="1"/>
</dbReference>
<proteinExistence type="predicted"/>
<evidence type="ECO:0000256" key="2">
    <source>
        <dbReference type="ARBA" id="ARBA00022525"/>
    </source>
</evidence>
<keyword evidence="6" id="KW-0325">Glycoprotein</keyword>